<dbReference type="EMBL" id="KI912114">
    <property type="protein sequence ID" value="ETS79343.1"/>
    <property type="molecule type" value="Genomic_DNA"/>
</dbReference>
<dbReference type="Proteomes" id="UP000030651">
    <property type="component" value="Unassembled WGS sequence"/>
</dbReference>
<evidence type="ECO:0000313" key="3">
    <source>
        <dbReference type="EMBL" id="ETS79343.1"/>
    </source>
</evidence>
<feature type="compositionally biased region" description="Low complexity" evidence="2">
    <location>
        <begin position="619"/>
        <end position="629"/>
    </location>
</feature>
<feature type="region of interest" description="Disordered" evidence="2">
    <location>
        <begin position="251"/>
        <end position="279"/>
    </location>
</feature>
<evidence type="ECO:0000256" key="2">
    <source>
        <dbReference type="SAM" id="MobiDB-lite"/>
    </source>
</evidence>
<dbReference type="InParanoid" id="W3WZN5"/>
<keyword evidence="4" id="KW-1185">Reference proteome</keyword>
<dbReference type="AlphaFoldDB" id="W3WZN5"/>
<feature type="coiled-coil region" evidence="1">
    <location>
        <begin position="83"/>
        <end position="117"/>
    </location>
</feature>
<proteinExistence type="predicted"/>
<dbReference type="GeneID" id="19274209"/>
<feature type="compositionally biased region" description="Polar residues" evidence="2">
    <location>
        <begin position="53"/>
        <end position="63"/>
    </location>
</feature>
<reference evidence="4" key="1">
    <citation type="journal article" date="2015" name="BMC Genomics">
        <title>Genomic and transcriptomic analysis of the endophytic fungus Pestalotiopsis fici reveals its lifestyle and high potential for synthesis of natural products.</title>
        <authorList>
            <person name="Wang X."/>
            <person name="Zhang X."/>
            <person name="Liu L."/>
            <person name="Xiang M."/>
            <person name="Wang W."/>
            <person name="Sun X."/>
            <person name="Che Y."/>
            <person name="Guo L."/>
            <person name="Liu G."/>
            <person name="Guo L."/>
            <person name="Wang C."/>
            <person name="Yin W.B."/>
            <person name="Stadler M."/>
            <person name="Zhang X."/>
            <person name="Liu X."/>
        </authorList>
    </citation>
    <scope>NUCLEOTIDE SEQUENCE [LARGE SCALE GENOMIC DNA]</scope>
    <source>
        <strain evidence="4">W106-1 / CGMCC3.15140</strain>
    </source>
</reference>
<feature type="compositionally biased region" description="Basic and acidic residues" evidence="2">
    <location>
        <begin position="581"/>
        <end position="591"/>
    </location>
</feature>
<name>W3WZN5_PESFW</name>
<feature type="region of interest" description="Disordered" evidence="2">
    <location>
        <begin position="437"/>
        <end position="472"/>
    </location>
</feature>
<feature type="region of interest" description="Disordered" evidence="2">
    <location>
        <begin position="1"/>
        <end position="76"/>
    </location>
</feature>
<evidence type="ECO:0000256" key="1">
    <source>
        <dbReference type="SAM" id="Coils"/>
    </source>
</evidence>
<gene>
    <name evidence="3" type="ORF">PFICI_09196</name>
</gene>
<keyword evidence="1" id="KW-0175">Coiled coil</keyword>
<dbReference type="OrthoDB" id="4495335at2759"/>
<feature type="region of interest" description="Disordered" evidence="2">
    <location>
        <begin position="359"/>
        <end position="398"/>
    </location>
</feature>
<protein>
    <submittedName>
        <fullName evidence="3">Uncharacterized protein</fullName>
    </submittedName>
</protein>
<dbReference type="RefSeq" id="XP_007835968.1">
    <property type="nucleotide sequence ID" value="XM_007837777.1"/>
</dbReference>
<dbReference type="KEGG" id="pfy:PFICI_09196"/>
<dbReference type="OMA" id="CSCRIAE"/>
<feature type="compositionally biased region" description="Basic and acidic residues" evidence="2">
    <location>
        <begin position="43"/>
        <end position="52"/>
    </location>
</feature>
<accession>W3WZN5</accession>
<dbReference type="HOGENOM" id="CLU_014569_0_0_1"/>
<dbReference type="PANTHER" id="PTHR42041">
    <property type="entry name" value="DNA ENDONUCLEASE ACTIVATOR CTP1 C-TERMINAL DOMAIN-CONTAINING PROTEIN"/>
    <property type="match status" value="1"/>
</dbReference>
<organism evidence="3 4">
    <name type="scientific">Pestalotiopsis fici (strain W106-1 / CGMCC3.15140)</name>
    <dbReference type="NCBI Taxonomy" id="1229662"/>
    <lineage>
        <taxon>Eukaryota</taxon>
        <taxon>Fungi</taxon>
        <taxon>Dikarya</taxon>
        <taxon>Ascomycota</taxon>
        <taxon>Pezizomycotina</taxon>
        <taxon>Sordariomycetes</taxon>
        <taxon>Xylariomycetidae</taxon>
        <taxon>Amphisphaeriales</taxon>
        <taxon>Sporocadaceae</taxon>
        <taxon>Pestalotiopsis</taxon>
    </lineage>
</organism>
<dbReference type="STRING" id="1229662.W3WZN5"/>
<sequence length="654" mass="73317">MDAESLPGSPCAGTPTTPLLPATPDRVNQQREPNVSPTRSGHHRDSSIHDKIQQFNNMSSRLGPQTAAAMTKQLERKTADAALKRAMLGREEAESEMRRFREEARLLRKQIEEGKERERRVGERLETVMENYGRAKETYSHTQALWEKEIRRARKETFKSQSTTVKLQEELKAAREELKITSASAQSTEEILEREKERTQAREQEAFASRHQLATLQEQLQQAVQRINVVEQERDAFKTLAHNEEVARIAAEGRLPLPQPEDSDDEFSSPKKEAAPLASVDVVSSAASEAEIEELTRLWQWERQRANRTQEYLEFLEAECHLKTCACAKSSSSSSSMRRSLLGSSRRSRPDPVAILDPADLAILGKPHDSTPFRSSRSSVPPEETVIHRSGSTSPATEVQDMLQLEEQPKRAKQPRRSMVFLPEQGTFRTMSQAEMEAMQIDEEPSSAEPPTPVDAVPPPAHYSRTPSVEPPTFAMIRQERTSLLSLLNAPRQDENEGNAPVFNIPTTPGSYPASEADFDQNDRAESVEPERTSFRKSQEDVQAQEPAGHYTTTTTTTRVPLREDRKTNSKTYAITGRRAPSREPSREPSFDKNNPAMTPTMTREQALAQIRERRGRARSAAQGAATPRRQMVTGNGERRDVSAPAGRAAQGKS</sequence>
<feature type="region of interest" description="Disordered" evidence="2">
    <location>
        <begin position="491"/>
        <end position="654"/>
    </location>
</feature>
<dbReference type="eggNOG" id="ENOG502RY7V">
    <property type="taxonomic scope" value="Eukaryota"/>
</dbReference>
<evidence type="ECO:0000313" key="4">
    <source>
        <dbReference type="Proteomes" id="UP000030651"/>
    </source>
</evidence>
<feature type="compositionally biased region" description="Polar residues" evidence="2">
    <location>
        <begin position="26"/>
        <end position="39"/>
    </location>
</feature>
<dbReference type="PANTHER" id="PTHR42041:SF1">
    <property type="entry name" value="DNA ENDONUCLEASE ACTIVATOR CTP1 C-TERMINAL DOMAIN-CONTAINING PROTEIN"/>
    <property type="match status" value="1"/>
</dbReference>
<feature type="compositionally biased region" description="Polar residues" evidence="2">
    <location>
        <begin position="592"/>
        <end position="604"/>
    </location>
</feature>
<feature type="compositionally biased region" description="Low complexity" evidence="2">
    <location>
        <begin position="14"/>
        <end position="24"/>
    </location>
</feature>
<feature type="compositionally biased region" description="Pro residues" evidence="2">
    <location>
        <begin position="448"/>
        <end position="461"/>
    </location>
</feature>
<feature type="compositionally biased region" description="Basic and acidic residues" evidence="2">
    <location>
        <begin position="521"/>
        <end position="540"/>
    </location>
</feature>